<comment type="caution">
    <text evidence="2">The sequence shown here is derived from an EMBL/GenBank/DDBJ whole genome shotgun (WGS) entry which is preliminary data.</text>
</comment>
<sequence>MKVILFAIGTAVMPILMVFGFSIYVAASQPSPPPLIMSGSAGMLLGLVTLVGFLLCIAGLHRAYMARQRARIEAEED</sequence>
<evidence type="ECO:0000256" key="1">
    <source>
        <dbReference type="SAM" id="Phobius"/>
    </source>
</evidence>
<keyword evidence="3" id="KW-1185">Reference proteome</keyword>
<keyword evidence="1" id="KW-0812">Transmembrane</keyword>
<evidence type="ECO:0000313" key="2">
    <source>
        <dbReference type="EMBL" id="TVO58003.1"/>
    </source>
</evidence>
<dbReference type="AlphaFoldDB" id="A0A557QYL8"/>
<proteinExistence type="predicted"/>
<reference evidence="2 3" key="1">
    <citation type="submission" date="2019-07" db="EMBL/GenBank/DDBJ databases">
        <title>The pathways for chlorine oxyanion respiration interact through the shared metabolite chlorate.</title>
        <authorList>
            <person name="Barnum T.P."/>
            <person name="Cheng Y."/>
            <person name="Hill K.A."/>
            <person name="Lucas L.N."/>
            <person name="Carlson H.K."/>
            <person name="Coates J.D."/>
        </authorList>
    </citation>
    <scope>NUCLEOTIDE SEQUENCE [LARGE SCALE GENOMIC DNA]</scope>
    <source>
        <strain evidence="2 3">SFB-3</strain>
    </source>
</reference>
<gene>
    <name evidence="2" type="ORF">FHP91_06260</name>
</gene>
<feature type="transmembrane region" description="Helical" evidence="1">
    <location>
        <begin position="39"/>
        <end position="61"/>
    </location>
</feature>
<protein>
    <submittedName>
        <fullName evidence="2">Uncharacterized protein</fullName>
    </submittedName>
</protein>
<keyword evidence="1" id="KW-0472">Membrane</keyword>
<evidence type="ECO:0000313" key="3">
    <source>
        <dbReference type="Proteomes" id="UP000319502"/>
    </source>
</evidence>
<dbReference type="RefSeq" id="WP_144308779.1">
    <property type="nucleotide sequence ID" value="NZ_VMNK01000005.1"/>
</dbReference>
<keyword evidence="1" id="KW-1133">Transmembrane helix</keyword>
<name>A0A557QYL8_9RHOO</name>
<organism evidence="2 3">
    <name type="scientific">Denitromonas halophila</name>
    <dbReference type="NCBI Taxonomy" id="1629404"/>
    <lineage>
        <taxon>Bacteria</taxon>
        <taxon>Pseudomonadati</taxon>
        <taxon>Pseudomonadota</taxon>
        <taxon>Betaproteobacteria</taxon>
        <taxon>Rhodocyclales</taxon>
        <taxon>Zoogloeaceae</taxon>
        <taxon>Denitromonas</taxon>
    </lineage>
</organism>
<feature type="transmembrane region" description="Helical" evidence="1">
    <location>
        <begin position="5"/>
        <end position="27"/>
    </location>
</feature>
<dbReference type="Proteomes" id="UP000319502">
    <property type="component" value="Unassembled WGS sequence"/>
</dbReference>
<dbReference type="EMBL" id="VMNK01000005">
    <property type="protein sequence ID" value="TVO58003.1"/>
    <property type="molecule type" value="Genomic_DNA"/>
</dbReference>
<accession>A0A557QYL8</accession>